<organism evidence="5">
    <name type="scientific">Soboliphyme baturini</name>
    <dbReference type="NCBI Taxonomy" id="241478"/>
    <lineage>
        <taxon>Eukaryota</taxon>
        <taxon>Metazoa</taxon>
        <taxon>Ecdysozoa</taxon>
        <taxon>Nematoda</taxon>
        <taxon>Enoplea</taxon>
        <taxon>Dorylaimia</taxon>
        <taxon>Dioctophymatida</taxon>
        <taxon>Dioctophymatoidea</taxon>
        <taxon>Soboliphymatidae</taxon>
        <taxon>Soboliphyme</taxon>
    </lineage>
</organism>
<dbReference type="EMBL" id="UZAM01009998">
    <property type="protein sequence ID" value="VDP10687.1"/>
    <property type="molecule type" value="Genomic_DNA"/>
</dbReference>
<reference evidence="5" key="1">
    <citation type="submission" date="2016-06" db="UniProtKB">
        <authorList>
            <consortium name="WormBaseParasite"/>
        </authorList>
    </citation>
    <scope>IDENTIFICATION</scope>
</reference>
<evidence type="ECO:0000256" key="2">
    <source>
        <dbReference type="SAM" id="MobiDB-lite"/>
    </source>
</evidence>
<dbReference type="Proteomes" id="UP000270296">
    <property type="component" value="Unassembled WGS sequence"/>
</dbReference>
<gene>
    <name evidence="3" type="ORF">SBAD_LOCUS6729</name>
</gene>
<dbReference type="AlphaFoldDB" id="A0A183ISY2"/>
<evidence type="ECO:0000313" key="4">
    <source>
        <dbReference type="Proteomes" id="UP000270296"/>
    </source>
</evidence>
<proteinExistence type="predicted"/>
<name>A0A183ISY2_9BILA</name>
<feature type="coiled-coil region" evidence="1">
    <location>
        <begin position="171"/>
        <end position="233"/>
    </location>
</feature>
<reference evidence="3 4" key="2">
    <citation type="submission" date="2018-11" db="EMBL/GenBank/DDBJ databases">
        <authorList>
            <consortium name="Pathogen Informatics"/>
        </authorList>
    </citation>
    <scope>NUCLEOTIDE SEQUENCE [LARGE SCALE GENOMIC DNA]</scope>
</reference>
<protein>
    <submittedName>
        <fullName evidence="5">Protein CASP</fullName>
    </submittedName>
</protein>
<evidence type="ECO:0000313" key="5">
    <source>
        <dbReference type="WBParaSite" id="SBAD_0000699001-mRNA-1"/>
    </source>
</evidence>
<dbReference type="WBParaSite" id="SBAD_0000699001-mRNA-1">
    <property type="protein sequence ID" value="SBAD_0000699001-mRNA-1"/>
    <property type="gene ID" value="SBAD_0000699001"/>
</dbReference>
<accession>A0A183ISY2</accession>
<feature type="coiled-coil region" evidence="1">
    <location>
        <begin position="275"/>
        <end position="330"/>
    </location>
</feature>
<feature type="coiled-coil region" evidence="1">
    <location>
        <begin position="546"/>
        <end position="594"/>
    </location>
</feature>
<evidence type="ECO:0000313" key="3">
    <source>
        <dbReference type="EMBL" id="VDP10687.1"/>
    </source>
</evidence>
<sequence>MQLRQIAKAGGPNAIQLGLTKTDMEAIISSNREESTTEKVSRLASVDSALMSVQLLIDQQLKTGHSELRDEIAAIGKAVQENLDAFKREELDALRQPKKSYTTSDLCIQTEEESLPEKESKISMSAEPTATVTDLEEIANKNVLYEERTEELTTFLSRNLHSSDIVPFSKEQELLKRISDLEQELQEALLKEQETADGLNTLRNENDYLRKSLALAKERANKLEVLISAYSERMKETGGIDSAVVGSFSHEEISVDVAEKVTILEMKELDARRSLQQLQSTYDAQGKQLTEMEKSNLQLRTTLDELYKVQEELLNENHALKNRLHEFETKPDANISDEKPYAHLDLSDQLEKQKELLEISRMQLSFSEKSRLEQDIELQQLRETVEQLQSKSDRNVTLAKLHNDIISYKLQLTSKEFELRTSNERSVSWEAQLLRFRMAIDEKTRVMQQERNYFTSKLQYLRKTNQQIDYRDYRPLQEKKVWSDALHYAHIQEKFNKLRFKVAKRERELMEKTELLDVQKMQFHELIDALHNEKEAELLLKWNEDMQAIKRRETKANRRINELEIEKESLSKMKDKLEEEMFKWEEEYIRISQDLEESHLFQETNDLPLKSKLRHCEIEQEENDDAVLKENAELRQENLDMRIIASGKDSANGSFETDPLTSRHEEENDSFSTSDNDSSSREAENTEEALKMIVTSLQSRIANKDEAIQTLRQNIEKLQVQLFENAKKHSDQLLTLHKNVTEQCVQRLAVIKTETAEELKKDRTSDVEKNFVTLNDF</sequence>
<dbReference type="OrthoDB" id="6351660at2759"/>
<feature type="coiled-coil region" evidence="1">
    <location>
        <begin position="694"/>
        <end position="728"/>
    </location>
</feature>
<feature type="region of interest" description="Disordered" evidence="2">
    <location>
        <begin position="645"/>
        <end position="686"/>
    </location>
</feature>
<evidence type="ECO:0000256" key="1">
    <source>
        <dbReference type="SAM" id="Coils"/>
    </source>
</evidence>
<keyword evidence="4" id="KW-1185">Reference proteome</keyword>
<keyword evidence="1" id="KW-0175">Coiled coil</keyword>